<keyword evidence="3" id="KW-1185">Reference proteome</keyword>
<reference evidence="2" key="1">
    <citation type="submission" date="2022-12" db="EMBL/GenBank/DDBJ databases">
        <title>Genome assemblies of Blomia tropicalis.</title>
        <authorList>
            <person name="Cui Y."/>
        </authorList>
    </citation>
    <scope>NUCLEOTIDE SEQUENCE</scope>
    <source>
        <tissue evidence="2">Adult mites</tissue>
    </source>
</reference>
<name>A0A9Q0RI98_BLOTA</name>
<evidence type="ECO:0000256" key="1">
    <source>
        <dbReference type="SAM" id="MobiDB-lite"/>
    </source>
</evidence>
<proteinExistence type="predicted"/>
<dbReference type="AlphaFoldDB" id="A0A9Q0RI98"/>
<dbReference type="OrthoDB" id="10647623at2759"/>
<evidence type="ECO:0000313" key="3">
    <source>
        <dbReference type="Proteomes" id="UP001142055"/>
    </source>
</evidence>
<protein>
    <submittedName>
        <fullName evidence="2">Uncharacterized protein</fullName>
    </submittedName>
</protein>
<feature type="compositionally biased region" description="Low complexity" evidence="1">
    <location>
        <begin position="21"/>
        <end position="53"/>
    </location>
</feature>
<feature type="region of interest" description="Disordered" evidence="1">
    <location>
        <begin position="1"/>
        <end position="82"/>
    </location>
</feature>
<comment type="caution">
    <text evidence="2">The sequence shown here is derived from an EMBL/GenBank/DDBJ whole genome shotgun (WGS) entry which is preliminary data.</text>
</comment>
<evidence type="ECO:0000313" key="2">
    <source>
        <dbReference type="EMBL" id="KAJ6215514.1"/>
    </source>
</evidence>
<organism evidence="2 3">
    <name type="scientific">Blomia tropicalis</name>
    <name type="common">Mite</name>
    <dbReference type="NCBI Taxonomy" id="40697"/>
    <lineage>
        <taxon>Eukaryota</taxon>
        <taxon>Metazoa</taxon>
        <taxon>Ecdysozoa</taxon>
        <taxon>Arthropoda</taxon>
        <taxon>Chelicerata</taxon>
        <taxon>Arachnida</taxon>
        <taxon>Acari</taxon>
        <taxon>Acariformes</taxon>
        <taxon>Sarcoptiformes</taxon>
        <taxon>Astigmata</taxon>
        <taxon>Glycyphagoidea</taxon>
        <taxon>Echimyopodidae</taxon>
        <taxon>Blomia</taxon>
    </lineage>
</organism>
<gene>
    <name evidence="2" type="ORF">RDWZM_010014</name>
</gene>
<dbReference type="Proteomes" id="UP001142055">
    <property type="component" value="Chromosome 4"/>
</dbReference>
<sequence length="218" mass="23347">MSKERSHSDAIWISPSKKMDQSSSSSSFQSRFGFGRSMSVNSEGSSTVSSTSPPYSPIDNRFNGSRSNEQSSGRNRTSSFSGSYGTTSYDHYNQSFDSPFSSCNSNDPFCSPLSSSAPGPMFRRSNSISIGAMEHGKRLGGGAGGVGGNNLGPIEEMSRINSFGDAFKRSVGQLFNAPKMPPQSCSPPSKMTHSSKAEKKNGQMTDRVVSLLCENAIR</sequence>
<feature type="region of interest" description="Disordered" evidence="1">
    <location>
        <begin position="176"/>
        <end position="205"/>
    </location>
</feature>
<accession>A0A9Q0RI98</accession>
<feature type="compositionally biased region" description="Polar residues" evidence="1">
    <location>
        <begin position="62"/>
        <end position="76"/>
    </location>
</feature>
<dbReference type="EMBL" id="JAPWDV010000004">
    <property type="protein sequence ID" value="KAJ6215514.1"/>
    <property type="molecule type" value="Genomic_DNA"/>
</dbReference>